<reference evidence="2" key="1">
    <citation type="journal article" date="2017" name="Nature">
        <title>The sunflower genome provides insights into oil metabolism, flowering and Asterid evolution.</title>
        <authorList>
            <person name="Badouin H."/>
            <person name="Gouzy J."/>
            <person name="Grassa C.J."/>
            <person name="Murat F."/>
            <person name="Staton S.E."/>
            <person name="Cottret L."/>
            <person name="Lelandais-Briere C."/>
            <person name="Owens G.L."/>
            <person name="Carrere S."/>
            <person name="Mayjonade B."/>
            <person name="Legrand L."/>
            <person name="Gill N."/>
            <person name="Kane N.C."/>
            <person name="Bowers J.E."/>
            <person name="Hubner S."/>
            <person name="Bellec A."/>
            <person name="Berard A."/>
            <person name="Berges H."/>
            <person name="Blanchet N."/>
            <person name="Boniface M.C."/>
            <person name="Brunel D."/>
            <person name="Catrice O."/>
            <person name="Chaidir N."/>
            <person name="Claudel C."/>
            <person name="Donnadieu C."/>
            <person name="Faraut T."/>
            <person name="Fievet G."/>
            <person name="Helmstetter N."/>
            <person name="King M."/>
            <person name="Knapp S.J."/>
            <person name="Lai Z."/>
            <person name="Le Paslier M.C."/>
            <person name="Lippi Y."/>
            <person name="Lorenzon L."/>
            <person name="Mandel J.R."/>
            <person name="Marage G."/>
            <person name="Marchand G."/>
            <person name="Marquand E."/>
            <person name="Bret-Mestries E."/>
            <person name="Morien E."/>
            <person name="Nambeesan S."/>
            <person name="Nguyen T."/>
            <person name="Pegot-Espagnet P."/>
            <person name="Pouilly N."/>
            <person name="Raftis F."/>
            <person name="Sallet E."/>
            <person name="Schiex T."/>
            <person name="Thomas J."/>
            <person name="Vandecasteele C."/>
            <person name="Vares D."/>
            <person name="Vear F."/>
            <person name="Vautrin S."/>
            <person name="Crespi M."/>
            <person name="Mangin B."/>
            <person name="Burke J.M."/>
            <person name="Salse J."/>
            <person name="Munos S."/>
            <person name="Vincourt P."/>
            <person name="Rieseberg L.H."/>
            <person name="Langlade N.B."/>
        </authorList>
    </citation>
    <scope>NUCLEOTIDE SEQUENCE</scope>
    <source>
        <tissue evidence="2">Leaves</tissue>
    </source>
</reference>
<protein>
    <submittedName>
        <fullName evidence="2">Uncharacterized protein</fullName>
    </submittedName>
</protein>
<dbReference type="AlphaFoldDB" id="A0A9K3J536"/>
<sequence>MLLLDNFLLFLKNLDDPAHFPQYSSFPSKCHLTSPNLHYLRTFSPFHPFPEDVKSSSPSLRSLSSPPMMTSPLSKSPQTFSSPVTFPSSSSSPPVSEQSAKELGLVCDM</sequence>
<dbReference type="Proteomes" id="UP000215914">
    <property type="component" value="Unassembled WGS sequence"/>
</dbReference>
<keyword evidence="3" id="KW-1185">Reference proteome</keyword>
<feature type="compositionally biased region" description="Low complexity" evidence="1">
    <location>
        <begin position="55"/>
        <end position="98"/>
    </location>
</feature>
<proteinExistence type="predicted"/>
<dbReference type="EMBL" id="MNCJ02000319">
    <property type="protein sequence ID" value="KAF5808933.1"/>
    <property type="molecule type" value="Genomic_DNA"/>
</dbReference>
<accession>A0A9K3J536</accession>
<dbReference type="Gramene" id="mRNA:HanXRQr2_Chr04g0151151">
    <property type="protein sequence ID" value="mRNA:HanXRQr2_Chr04g0151151"/>
    <property type="gene ID" value="HanXRQr2_Chr04g0151151"/>
</dbReference>
<name>A0A9K3J536_HELAN</name>
<comment type="caution">
    <text evidence="2">The sequence shown here is derived from an EMBL/GenBank/DDBJ whole genome shotgun (WGS) entry which is preliminary data.</text>
</comment>
<reference evidence="2" key="2">
    <citation type="submission" date="2020-06" db="EMBL/GenBank/DDBJ databases">
        <title>Helianthus annuus Genome sequencing and assembly Release 2.</title>
        <authorList>
            <person name="Gouzy J."/>
            <person name="Langlade N."/>
            <person name="Munos S."/>
        </authorList>
    </citation>
    <scope>NUCLEOTIDE SEQUENCE</scope>
    <source>
        <tissue evidence="2">Leaves</tissue>
    </source>
</reference>
<organism evidence="2 3">
    <name type="scientific">Helianthus annuus</name>
    <name type="common">Common sunflower</name>
    <dbReference type="NCBI Taxonomy" id="4232"/>
    <lineage>
        <taxon>Eukaryota</taxon>
        <taxon>Viridiplantae</taxon>
        <taxon>Streptophyta</taxon>
        <taxon>Embryophyta</taxon>
        <taxon>Tracheophyta</taxon>
        <taxon>Spermatophyta</taxon>
        <taxon>Magnoliopsida</taxon>
        <taxon>eudicotyledons</taxon>
        <taxon>Gunneridae</taxon>
        <taxon>Pentapetalae</taxon>
        <taxon>asterids</taxon>
        <taxon>campanulids</taxon>
        <taxon>Asterales</taxon>
        <taxon>Asteraceae</taxon>
        <taxon>Asteroideae</taxon>
        <taxon>Heliantheae alliance</taxon>
        <taxon>Heliantheae</taxon>
        <taxon>Helianthus</taxon>
    </lineage>
</organism>
<feature type="region of interest" description="Disordered" evidence="1">
    <location>
        <begin position="51"/>
        <end position="109"/>
    </location>
</feature>
<evidence type="ECO:0000313" key="2">
    <source>
        <dbReference type="EMBL" id="KAF5808933.1"/>
    </source>
</evidence>
<evidence type="ECO:0000256" key="1">
    <source>
        <dbReference type="SAM" id="MobiDB-lite"/>
    </source>
</evidence>
<evidence type="ECO:0000313" key="3">
    <source>
        <dbReference type="Proteomes" id="UP000215914"/>
    </source>
</evidence>
<gene>
    <name evidence="2" type="ORF">HanXRQr2_Chr04g0151151</name>
</gene>